<keyword evidence="1" id="KW-0472">Membrane</keyword>
<keyword evidence="3" id="KW-1185">Reference proteome</keyword>
<gene>
    <name evidence="2" type="ORF">GSF22_22200</name>
</gene>
<proteinExistence type="predicted"/>
<protein>
    <recommendedName>
        <fullName evidence="4">Porin</fullName>
    </recommendedName>
</protein>
<evidence type="ECO:0000313" key="2">
    <source>
        <dbReference type="EMBL" id="MBO4208702.1"/>
    </source>
</evidence>
<name>A0ABS3VVX1_MICEH</name>
<organism evidence="2 3">
    <name type="scientific">Micromonospora echinofusca</name>
    <dbReference type="NCBI Taxonomy" id="47858"/>
    <lineage>
        <taxon>Bacteria</taxon>
        <taxon>Bacillati</taxon>
        <taxon>Actinomycetota</taxon>
        <taxon>Actinomycetes</taxon>
        <taxon>Micromonosporales</taxon>
        <taxon>Micromonosporaceae</taxon>
        <taxon>Micromonospora</taxon>
    </lineage>
</organism>
<comment type="caution">
    <text evidence="2">The sequence shown here is derived from an EMBL/GenBank/DDBJ whole genome shotgun (WGS) entry which is preliminary data.</text>
</comment>
<sequence>MYKRQVPPPAAPEQKKSGGKKLLGILGVILAVIVIGGLKFGAKSLFGDKDETAQAKVGDCIAGLPEVAEGKEEEANDAKVVDCTSTEAAFNVVGRVENQTEAQAQLGTACEQYIKEGEEGYTFYSIPAGGKGYLLCLTKKA</sequence>
<feature type="transmembrane region" description="Helical" evidence="1">
    <location>
        <begin position="21"/>
        <end position="42"/>
    </location>
</feature>
<evidence type="ECO:0000256" key="1">
    <source>
        <dbReference type="SAM" id="Phobius"/>
    </source>
</evidence>
<keyword evidence="1" id="KW-0812">Transmembrane</keyword>
<accession>A0ABS3VVX1</accession>
<dbReference type="Proteomes" id="UP000823521">
    <property type="component" value="Unassembled WGS sequence"/>
</dbReference>
<evidence type="ECO:0008006" key="4">
    <source>
        <dbReference type="Google" id="ProtNLM"/>
    </source>
</evidence>
<reference evidence="2 3" key="1">
    <citation type="submission" date="2019-12" db="EMBL/GenBank/DDBJ databases">
        <title>Whole genome sequencing of endophytic Actinobacterium Micromonospora sp. MPMI6T.</title>
        <authorList>
            <person name="Evv R."/>
            <person name="Podile A.R."/>
        </authorList>
    </citation>
    <scope>NUCLEOTIDE SEQUENCE [LARGE SCALE GENOMIC DNA]</scope>
    <source>
        <strain evidence="2 3">MPMI6</strain>
    </source>
</reference>
<dbReference type="EMBL" id="WVUH01000221">
    <property type="protein sequence ID" value="MBO4208702.1"/>
    <property type="molecule type" value="Genomic_DNA"/>
</dbReference>
<evidence type="ECO:0000313" key="3">
    <source>
        <dbReference type="Proteomes" id="UP000823521"/>
    </source>
</evidence>
<keyword evidence="1" id="KW-1133">Transmembrane helix</keyword>